<name>A0A0V1PSG5_9ASCO</name>
<dbReference type="EMBL" id="LMYN01000166">
    <property type="protein sequence ID" value="KRZ99174.1"/>
    <property type="molecule type" value="Genomic_DNA"/>
</dbReference>
<proteinExistence type="predicted"/>
<dbReference type="OrthoDB" id="4022842at2759"/>
<reference evidence="1 2" key="1">
    <citation type="submission" date="2015-11" db="EMBL/GenBank/DDBJ databases">
        <title>The genome of Debaryomyces fabryi.</title>
        <authorList>
            <person name="Tafer H."/>
            <person name="Lopandic K."/>
        </authorList>
    </citation>
    <scope>NUCLEOTIDE SEQUENCE [LARGE SCALE GENOMIC DNA]</scope>
    <source>
        <strain evidence="1 2">CBS 789</strain>
    </source>
</reference>
<protein>
    <submittedName>
        <fullName evidence="1">Uncharacterized protein</fullName>
    </submittedName>
</protein>
<dbReference type="Proteomes" id="UP000054251">
    <property type="component" value="Unassembled WGS sequence"/>
</dbReference>
<dbReference type="RefSeq" id="XP_015465277.1">
    <property type="nucleotide sequence ID" value="XM_015613884.1"/>
</dbReference>
<evidence type="ECO:0000313" key="1">
    <source>
        <dbReference type="EMBL" id="KRZ99174.1"/>
    </source>
</evidence>
<dbReference type="GeneID" id="26842064"/>
<dbReference type="AlphaFoldDB" id="A0A0V1PSG5"/>
<keyword evidence="2" id="KW-1185">Reference proteome</keyword>
<organism evidence="1 2">
    <name type="scientific">Debaryomyces fabryi</name>
    <dbReference type="NCBI Taxonomy" id="58627"/>
    <lineage>
        <taxon>Eukaryota</taxon>
        <taxon>Fungi</taxon>
        <taxon>Dikarya</taxon>
        <taxon>Ascomycota</taxon>
        <taxon>Saccharomycotina</taxon>
        <taxon>Pichiomycetes</taxon>
        <taxon>Debaryomycetaceae</taxon>
        <taxon>Debaryomyces</taxon>
    </lineage>
</organism>
<comment type="caution">
    <text evidence="1">The sequence shown here is derived from an EMBL/GenBank/DDBJ whole genome shotgun (WGS) entry which is preliminary data.</text>
</comment>
<sequence length="85" mass="10219">MFYSMMDDITLDFELHDKEPTRESLILLVRKMSNAFLFSQDSEKSLIQSWPLRLKIYLTISLVYVIWIRNNNALVIEDEKEDFKE</sequence>
<evidence type="ECO:0000313" key="2">
    <source>
        <dbReference type="Proteomes" id="UP000054251"/>
    </source>
</evidence>
<gene>
    <name evidence="1" type="ORF">AC631_05055</name>
</gene>
<accession>A0A0V1PSG5</accession>